<dbReference type="HOGENOM" id="CLU_075053_16_4_3"/>
<dbReference type="PANTHER" id="PTHR24567:SF74">
    <property type="entry name" value="HTH-TYPE TRANSCRIPTIONAL REGULATOR ARCR"/>
    <property type="match status" value="1"/>
</dbReference>
<dbReference type="eggNOG" id="COG0664">
    <property type="taxonomic scope" value="Bacteria"/>
</dbReference>
<dbReference type="InterPro" id="IPR018490">
    <property type="entry name" value="cNMP-bd_dom_sf"/>
</dbReference>
<dbReference type="STRING" id="43989.cce_5172"/>
<accession>B1X307</accession>
<evidence type="ECO:0000259" key="1">
    <source>
        <dbReference type="PROSITE" id="PS50042"/>
    </source>
</evidence>
<dbReference type="Proteomes" id="UP000001203">
    <property type="component" value="Chromosome linear"/>
</dbReference>
<dbReference type="SMART" id="SM00100">
    <property type="entry name" value="cNMP"/>
    <property type="match status" value="1"/>
</dbReference>
<feature type="domain" description="Cyclic nucleotide-binding" evidence="1">
    <location>
        <begin position="41"/>
        <end position="119"/>
    </location>
</feature>
<dbReference type="KEGG" id="cyt:cce_5172"/>
<dbReference type="Pfam" id="PF00027">
    <property type="entry name" value="cNMP_binding"/>
    <property type="match status" value="1"/>
</dbReference>
<dbReference type="InterPro" id="IPR050397">
    <property type="entry name" value="Env_Response_Regulators"/>
</dbReference>
<sequence>MYSYRELHFLSLPYVITNFLRCKAMILEPVQTVKILQSNGETKAFKSGEIIFSQGEPAQLMYGIVTGNVNILVDDTVVETLESGDVFGIGALVHGDHRRSSTAMAQTDTQLVSLDHQHFLFAVQQSPIFALEVMKSYSDRLRCLRS</sequence>
<protein>
    <recommendedName>
        <fullName evidence="1">Cyclic nucleotide-binding domain-containing protein</fullName>
    </recommendedName>
</protein>
<dbReference type="GO" id="GO:0005829">
    <property type="term" value="C:cytosol"/>
    <property type="evidence" value="ECO:0007669"/>
    <property type="project" value="TreeGrafter"/>
</dbReference>
<keyword evidence="3" id="KW-1185">Reference proteome</keyword>
<proteinExistence type="predicted"/>
<dbReference type="AlphaFoldDB" id="B1X307"/>
<dbReference type="GO" id="GO:0003700">
    <property type="term" value="F:DNA-binding transcription factor activity"/>
    <property type="evidence" value="ECO:0007669"/>
    <property type="project" value="TreeGrafter"/>
</dbReference>
<name>B1X307_CROS5</name>
<dbReference type="CDD" id="cd00038">
    <property type="entry name" value="CAP_ED"/>
    <property type="match status" value="1"/>
</dbReference>
<dbReference type="PROSITE" id="PS50042">
    <property type="entry name" value="CNMP_BINDING_3"/>
    <property type="match status" value="1"/>
</dbReference>
<dbReference type="EMBL" id="CP000807">
    <property type="protein sequence ID" value="ACB54518.1"/>
    <property type="molecule type" value="Genomic_DNA"/>
</dbReference>
<organism evidence="2 3">
    <name type="scientific">Crocosphaera subtropica (strain ATCC 51142 / BH68)</name>
    <name type="common">Cyanothece sp. (strain ATCC 51142)</name>
    <dbReference type="NCBI Taxonomy" id="43989"/>
    <lineage>
        <taxon>Bacteria</taxon>
        <taxon>Bacillati</taxon>
        <taxon>Cyanobacteriota</taxon>
        <taxon>Cyanophyceae</taxon>
        <taxon>Oscillatoriophycideae</taxon>
        <taxon>Chroococcales</taxon>
        <taxon>Aphanothecaceae</taxon>
        <taxon>Crocosphaera</taxon>
        <taxon>Crocosphaera subtropica</taxon>
    </lineage>
</organism>
<dbReference type="PANTHER" id="PTHR24567">
    <property type="entry name" value="CRP FAMILY TRANSCRIPTIONAL REGULATORY PROTEIN"/>
    <property type="match status" value="1"/>
</dbReference>
<dbReference type="Gene3D" id="2.60.120.10">
    <property type="entry name" value="Jelly Rolls"/>
    <property type="match status" value="1"/>
</dbReference>
<evidence type="ECO:0000313" key="3">
    <source>
        <dbReference type="Proteomes" id="UP000001203"/>
    </source>
</evidence>
<dbReference type="SUPFAM" id="SSF51206">
    <property type="entry name" value="cAMP-binding domain-like"/>
    <property type="match status" value="1"/>
</dbReference>
<dbReference type="InterPro" id="IPR014710">
    <property type="entry name" value="RmlC-like_jellyroll"/>
</dbReference>
<evidence type="ECO:0000313" key="2">
    <source>
        <dbReference type="EMBL" id="ACB54518.1"/>
    </source>
</evidence>
<dbReference type="InterPro" id="IPR000595">
    <property type="entry name" value="cNMP-bd_dom"/>
</dbReference>
<gene>
    <name evidence="2" type="ordered locus">cce_5172</name>
</gene>
<reference evidence="2 3" key="1">
    <citation type="journal article" date="2008" name="Proc. Natl. Acad. Sci. U.S.A.">
        <title>The genome of Cyanothece 51142, a unicellular diazotrophic cyanobacterium important in the marine nitrogen cycle.</title>
        <authorList>
            <person name="Welsh E.A."/>
            <person name="Liberton M."/>
            <person name="Stoeckel J."/>
            <person name="Loh T."/>
            <person name="Elvitigala T."/>
            <person name="Wang C."/>
            <person name="Wollam A."/>
            <person name="Fulton R.S."/>
            <person name="Clifton S.W."/>
            <person name="Jacobs J.M."/>
            <person name="Aurora R."/>
            <person name="Ghosh B.K."/>
            <person name="Sherman L.A."/>
            <person name="Smith R.D."/>
            <person name="Wilson R.K."/>
            <person name="Pakrasi H.B."/>
        </authorList>
    </citation>
    <scope>NUCLEOTIDE SEQUENCE [LARGE SCALE GENOMIC DNA]</scope>
    <source>
        <strain evidence="3">ATCC 51142 / BH68</strain>
    </source>
</reference>